<dbReference type="CDD" id="cd00082">
    <property type="entry name" value="HisKA"/>
    <property type="match status" value="1"/>
</dbReference>
<dbReference type="PANTHER" id="PTHR42878:SF15">
    <property type="entry name" value="BACTERIOPHYTOCHROME"/>
    <property type="match status" value="1"/>
</dbReference>
<dbReference type="Pfam" id="PF02518">
    <property type="entry name" value="HATPase_c"/>
    <property type="match status" value="1"/>
</dbReference>
<dbReference type="FunFam" id="1.10.287.130:FF:000101">
    <property type="entry name" value="Sensor histidine kinase"/>
    <property type="match status" value="1"/>
</dbReference>
<dbReference type="InterPro" id="IPR003661">
    <property type="entry name" value="HisK_dim/P_dom"/>
</dbReference>
<dbReference type="Gene3D" id="3.30.565.10">
    <property type="entry name" value="Histidine kinase-like ATPase, C-terminal domain"/>
    <property type="match status" value="1"/>
</dbReference>
<comment type="catalytic activity">
    <reaction evidence="1">
        <text>ATP + protein L-histidine = ADP + protein N-phospho-L-histidine.</text>
        <dbReference type="EC" id="2.7.13.3"/>
    </reaction>
</comment>
<dbReference type="EMBL" id="AUZY01008069">
    <property type="protein sequence ID" value="EQD47462.1"/>
    <property type="molecule type" value="Genomic_DNA"/>
</dbReference>
<evidence type="ECO:0000313" key="7">
    <source>
        <dbReference type="EMBL" id="EQD47462.1"/>
    </source>
</evidence>
<dbReference type="InterPro" id="IPR003594">
    <property type="entry name" value="HATPase_dom"/>
</dbReference>
<dbReference type="Gene3D" id="1.10.287.130">
    <property type="match status" value="1"/>
</dbReference>
<evidence type="ECO:0000256" key="1">
    <source>
        <dbReference type="ARBA" id="ARBA00000085"/>
    </source>
</evidence>
<dbReference type="InterPro" id="IPR004358">
    <property type="entry name" value="Sig_transdc_His_kin-like_C"/>
</dbReference>
<proteinExistence type="predicted"/>
<gene>
    <name evidence="7" type="ORF">B1B_12319</name>
</gene>
<feature type="non-terminal residue" evidence="7">
    <location>
        <position position="1"/>
    </location>
</feature>
<dbReference type="InterPro" id="IPR036890">
    <property type="entry name" value="HATPase_C_sf"/>
</dbReference>
<evidence type="ECO:0000256" key="4">
    <source>
        <dbReference type="ARBA" id="ARBA00022679"/>
    </source>
</evidence>
<dbReference type="PRINTS" id="PR00344">
    <property type="entry name" value="BCTRLSENSOR"/>
</dbReference>
<accession>T0ZSF0</accession>
<dbReference type="InterPro" id="IPR005467">
    <property type="entry name" value="His_kinase_dom"/>
</dbReference>
<reference evidence="7" key="2">
    <citation type="journal article" date="2014" name="ISME J.">
        <title>Microbial stratification in low pH oxic and suboxic macroscopic growths along an acid mine drainage.</title>
        <authorList>
            <person name="Mendez-Garcia C."/>
            <person name="Mesa V."/>
            <person name="Sprenger R.R."/>
            <person name="Richter M."/>
            <person name="Diez M.S."/>
            <person name="Solano J."/>
            <person name="Bargiela R."/>
            <person name="Golyshina O.V."/>
            <person name="Manteca A."/>
            <person name="Ramos J.L."/>
            <person name="Gallego J.R."/>
            <person name="Llorente I."/>
            <person name="Martins Dos Santos V.A."/>
            <person name="Jensen O.N."/>
            <person name="Pelaez A.I."/>
            <person name="Sanchez J."/>
            <person name="Ferrer M."/>
        </authorList>
    </citation>
    <scope>NUCLEOTIDE SEQUENCE</scope>
</reference>
<evidence type="ECO:0000256" key="5">
    <source>
        <dbReference type="ARBA" id="ARBA00022777"/>
    </source>
</evidence>
<keyword evidence="5 7" id="KW-0418">Kinase</keyword>
<feature type="domain" description="Histidine kinase" evidence="6">
    <location>
        <begin position="15"/>
        <end position="228"/>
    </location>
</feature>
<dbReference type="SMART" id="SM00387">
    <property type="entry name" value="HATPase_c"/>
    <property type="match status" value="1"/>
</dbReference>
<dbReference type="GO" id="GO:0000156">
    <property type="term" value="F:phosphorelay response regulator activity"/>
    <property type="evidence" value="ECO:0007669"/>
    <property type="project" value="TreeGrafter"/>
</dbReference>
<dbReference type="SMART" id="SM00388">
    <property type="entry name" value="HisKA"/>
    <property type="match status" value="1"/>
</dbReference>
<dbReference type="EC" id="2.7.13.3" evidence="2"/>
<keyword evidence="3" id="KW-0597">Phosphoprotein</keyword>
<protein>
    <recommendedName>
        <fullName evidence="2">histidine kinase</fullName>
        <ecNumber evidence="2">2.7.13.3</ecNumber>
    </recommendedName>
</protein>
<comment type="caution">
    <text evidence="7">The sequence shown here is derived from an EMBL/GenBank/DDBJ whole genome shotgun (WGS) entry which is preliminary data.</text>
</comment>
<dbReference type="SUPFAM" id="SSF55874">
    <property type="entry name" value="ATPase domain of HSP90 chaperone/DNA topoisomerase II/histidine kinase"/>
    <property type="match status" value="1"/>
</dbReference>
<sequence>QLQVLNHELEAFSYSVSHDLRSPLRAVDGFSQALVEDCGRELSPEAKRYLERIQMATRRMGALIDDLIALARVSRSELNPERIDLSDLTTEIIDELRERDPSRMVSLELMRPLWTFGDRKLMRVALVNLLHNAWKFTSKRELARIRVGQLVKEEERPYFIQDNGAGFDMTYAGKLFSPFQRLHDSREFEGTGIGLATVQRIVTRHGGRIWVHAEPENGATFYFTLPGE</sequence>
<evidence type="ECO:0000256" key="3">
    <source>
        <dbReference type="ARBA" id="ARBA00022553"/>
    </source>
</evidence>
<dbReference type="InterPro" id="IPR050351">
    <property type="entry name" value="BphY/WalK/GraS-like"/>
</dbReference>
<dbReference type="PANTHER" id="PTHR42878">
    <property type="entry name" value="TWO-COMPONENT HISTIDINE KINASE"/>
    <property type="match status" value="1"/>
</dbReference>
<dbReference type="GO" id="GO:0007234">
    <property type="term" value="P:osmosensory signaling via phosphorelay pathway"/>
    <property type="evidence" value="ECO:0007669"/>
    <property type="project" value="TreeGrafter"/>
</dbReference>
<evidence type="ECO:0000256" key="2">
    <source>
        <dbReference type="ARBA" id="ARBA00012438"/>
    </source>
</evidence>
<dbReference type="GO" id="GO:0030295">
    <property type="term" value="F:protein kinase activator activity"/>
    <property type="evidence" value="ECO:0007669"/>
    <property type="project" value="TreeGrafter"/>
</dbReference>
<dbReference type="PROSITE" id="PS50109">
    <property type="entry name" value="HIS_KIN"/>
    <property type="match status" value="1"/>
</dbReference>
<keyword evidence="4" id="KW-0808">Transferase</keyword>
<dbReference type="GO" id="GO:0000155">
    <property type="term" value="F:phosphorelay sensor kinase activity"/>
    <property type="evidence" value="ECO:0007669"/>
    <property type="project" value="InterPro"/>
</dbReference>
<dbReference type="AlphaFoldDB" id="T0ZSF0"/>
<dbReference type="SUPFAM" id="SSF47384">
    <property type="entry name" value="Homodimeric domain of signal transducing histidine kinase"/>
    <property type="match status" value="1"/>
</dbReference>
<dbReference type="InterPro" id="IPR036097">
    <property type="entry name" value="HisK_dim/P_sf"/>
</dbReference>
<organism evidence="7">
    <name type="scientific">mine drainage metagenome</name>
    <dbReference type="NCBI Taxonomy" id="410659"/>
    <lineage>
        <taxon>unclassified sequences</taxon>
        <taxon>metagenomes</taxon>
        <taxon>ecological metagenomes</taxon>
    </lineage>
</organism>
<dbReference type="FunFam" id="3.30.565.10:FF:000006">
    <property type="entry name" value="Sensor histidine kinase WalK"/>
    <property type="match status" value="1"/>
</dbReference>
<evidence type="ECO:0000259" key="6">
    <source>
        <dbReference type="PROSITE" id="PS50109"/>
    </source>
</evidence>
<dbReference type="Pfam" id="PF00512">
    <property type="entry name" value="HisKA"/>
    <property type="match status" value="1"/>
</dbReference>
<reference evidence="7" key="1">
    <citation type="submission" date="2013-08" db="EMBL/GenBank/DDBJ databases">
        <authorList>
            <person name="Mendez C."/>
            <person name="Richter M."/>
            <person name="Ferrer M."/>
            <person name="Sanchez J."/>
        </authorList>
    </citation>
    <scope>NUCLEOTIDE SEQUENCE</scope>
</reference>
<name>T0ZSF0_9ZZZZ</name>